<evidence type="ECO:0008006" key="3">
    <source>
        <dbReference type="Google" id="ProtNLM"/>
    </source>
</evidence>
<evidence type="ECO:0000313" key="1">
    <source>
        <dbReference type="EMBL" id="KAK7460904.1"/>
    </source>
</evidence>
<evidence type="ECO:0000313" key="2">
    <source>
        <dbReference type="Proteomes" id="UP001498398"/>
    </source>
</evidence>
<accession>A0ABR1JI93</accession>
<reference evidence="1 2" key="1">
    <citation type="submission" date="2024-01" db="EMBL/GenBank/DDBJ databases">
        <title>A draft genome for the cacao thread blight pathogen Marasmiellus scandens.</title>
        <authorList>
            <person name="Baruah I.K."/>
            <person name="Leung J."/>
            <person name="Bukari Y."/>
            <person name="Amoako-Attah I."/>
            <person name="Meinhardt L.W."/>
            <person name="Bailey B.A."/>
            <person name="Cohen S.P."/>
        </authorList>
    </citation>
    <scope>NUCLEOTIDE SEQUENCE [LARGE SCALE GENOMIC DNA]</scope>
    <source>
        <strain evidence="1 2">GH-19</strain>
    </source>
</reference>
<dbReference type="Proteomes" id="UP001498398">
    <property type="component" value="Unassembled WGS sequence"/>
</dbReference>
<keyword evidence="2" id="KW-1185">Reference proteome</keyword>
<comment type="caution">
    <text evidence="1">The sequence shown here is derived from an EMBL/GenBank/DDBJ whole genome shotgun (WGS) entry which is preliminary data.</text>
</comment>
<dbReference type="EMBL" id="JBANRG010000014">
    <property type="protein sequence ID" value="KAK7460904.1"/>
    <property type="molecule type" value="Genomic_DNA"/>
</dbReference>
<gene>
    <name evidence="1" type="ORF">VKT23_008832</name>
</gene>
<proteinExistence type="predicted"/>
<organism evidence="1 2">
    <name type="scientific">Marasmiellus scandens</name>
    <dbReference type="NCBI Taxonomy" id="2682957"/>
    <lineage>
        <taxon>Eukaryota</taxon>
        <taxon>Fungi</taxon>
        <taxon>Dikarya</taxon>
        <taxon>Basidiomycota</taxon>
        <taxon>Agaricomycotina</taxon>
        <taxon>Agaricomycetes</taxon>
        <taxon>Agaricomycetidae</taxon>
        <taxon>Agaricales</taxon>
        <taxon>Marasmiineae</taxon>
        <taxon>Omphalotaceae</taxon>
        <taxon>Marasmiellus</taxon>
    </lineage>
</organism>
<protein>
    <recommendedName>
        <fullName evidence="3">Fungal-type protein kinase domain-containing protein</fullName>
    </recommendedName>
</protein>
<name>A0ABR1JI93_9AGAR</name>
<sequence length="358" mass="40640">MGHLLPALSEADAASWTSFGVPKESPEHRSTLEECDSAWDLCECLFQASFGWLAYYAKGYQHRDISVGNILKPEKGSHPCKEFSTRFVRSLLGLNMKETNTSGTNVASSDDMSGSVDEDMSQLKIGGKFWEDTIAALETNASSSDQAAATKYRRQRAIIDMATQLEDIARDLGVTTECKAYLRDCDMVAPLKKYFEDDKHRGSLSGTAEFMSKSLREAMEEGSTYLQSPVDDMHSLFWTALWCVLFNTKDRGHTSKEERWRNELRGSRQDRDSAMNDILKWGTGKEYSPMLRIMTPLFVQWHSLLDNLDRDWRPAWKSVDQGEADEKLLVFHDFAFHGILGFAKLIAEHRPRLMSMNS</sequence>